<feature type="compositionally biased region" description="Polar residues" evidence="1">
    <location>
        <begin position="491"/>
        <end position="510"/>
    </location>
</feature>
<feature type="region of interest" description="Disordered" evidence="1">
    <location>
        <begin position="400"/>
        <end position="420"/>
    </location>
</feature>
<evidence type="ECO:0000313" key="2">
    <source>
        <dbReference type="EMBL" id="ELQ38302.1"/>
    </source>
</evidence>
<feature type="region of interest" description="Disordered" evidence="1">
    <location>
        <begin position="188"/>
        <end position="211"/>
    </location>
</feature>
<proteinExistence type="predicted"/>
<feature type="compositionally biased region" description="Acidic residues" evidence="1">
    <location>
        <begin position="342"/>
        <end position="358"/>
    </location>
</feature>
<feature type="compositionally biased region" description="Low complexity" evidence="1">
    <location>
        <begin position="527"/>
        <end position="540"/>
    </location>
</feature>
<feature type="compositionally biased region" description="Polar residues" evidence="1">
    <location>
        <begin position="192"/>
        <end position="202"/>
    </location>
</feature>
<feature type="compositionally biased region" description="Acidic residues" evidence="1">
    <location>
        <begin position="446"/>
        <end position="462"/>
    </location>
</feature>
<gene>
    <name evidence="2" type="ORF">OOU_Y34scaffold00545g6</name>
</gene>
<dbReference type="GO" id="GO:0005680">
    <property type="term" value="C:anaphase-promoting complex"/>
    <property type="evidence" value="ECO:0007669"/>
    <property type="project" value="InterPro"/>
</dbReference>
<name>A0AA97PKU5_PYRO3</name>
<feature type="compositionally biased region" description="Basic and acidic residues" evidence="1">
    <location>
        <begin position="265"/>
        <end position="280"/>
    </location>
</feature>
<sequence>MDDTFDLRHRLLFHMSTQTCSIMPLHAMNCPTSRRPCGHRTNIFVNSEFTRHLSSHPDAVEVKRAVAGHSAISRVQNEECTYILCQALICDLSPWCQLIHYVTERVAVTNRFLEKFGGYFSPSTFAQLPGKRASSGNKGSLGDSRVIDPRRFQVSLTGPKNCIVYGRASLSHALWYSSSRAPIPTSFLDPAQNPSGHLTNEGLQDGSPGLQTRRHGAAAVERSALARLRADEVLQERRRHNVGNFGATWLKPPGITKSLYQLREERREAEEHAEAMRREQLAQQLAEAEAEGEGLMEGGGDVMDEAEDGAEDAGEAPVERDLDDEIPDADEGFGYDGATTTSEEDDSEDSNDTEDDGPVPERVSIGGAAQRTPDAHAAAQQRRELRQVVATEDRFLGMMSRGQAANNQEDDMYPGADDEVDDEEAAEMLQEDDLIYASYNNGGLDDGLDMDMDGDLDDDIPEAESGGYEHTDSDASLTSSDEDEDGPVETSFAQGHPSASSQFRSVNLRGQGQYGNPRASLDLSSVLSRDGSSLPGSSSPQVRRLP</sequence>
<evidence type="ECO:0000256" key="1">
    <source>
        <dbReference type="SAM" id="MobiDB-lite"/>
    </source>
</evidence>
<dbReference type="GO" id="GO:0031145">
    <property type="term" value="P:anaphase-promoting complex-dependent catabolic process"/>
    <property type="evidence" value="ECO:0007669"/>
    <property type="project" value="InterPro"/>
</dbReference>
<reference evidence="2" key="1">
    <citation type="journal article" date="2012" name="PLoS Genet.">
        <title>Comparative analysis of the genomes of two field isolates of the rice blast fungus Magnaporthe oryzae.</title>
        <authorList>
            <person name="Xue M."/>
            <person name="Yang J."/>
            <person name="Li Z."/>
            <person name="Hu S."/>
            <person name="Yao N."/>
            <person name="Dean R.A."/>
            <person name="Zhao W."/>
            <person name="Shen M."/>
            <person name="Zhang H."/>
            <person name="Li C."/>
            <person name="Liu L."/>
            <person name="Cao L."/>
            <person name="Xu X."/>
            <person name="Xing Y."/>
            <person name="Hsiang T."/>
            <person name="Zhang Z."/>
            <person name="Xu J.R."/>
            <person name="Peng Y.L."/>
        </authorList>
    </citation>
    <scope>NUCLEOTIDE SEQUENCE</scope>
    <source>
        <strain evidence="2">Y34</strain>
    </source>
</reference>
<feature type="region of interest" description="Disordered" evidence="1">
    <location>
        <begin position="437"/>
        <end position="546"/>
    </location>
</feature>
<protein>
    <submittedName>
        <fullName evidence="2">Uncharacterized protein</fullName>
    </submittedName>
</protein>
<feature type="compositionally biased region" description="Acidic residues" evidence="1">
    <location>
        <begin position="302"/>
        <end position="314"/>
    </location>
</feature>
<dbReference type="Proteomes" id="UP000011086">
    <property type="component" value="Unassembled WGS sequence"/>
</dbReference>
<dbReference type="EMBL" id="JH793054">
    <property type="protein sequence ID" value="ELQ38302.1"/>
    <property type="molecule type" value="Genomic_DNA"/>
</dbReference>
<organism evidence="2">
    <name type="scientific">Pyricularia oryzae (strain Y34)</name>
    <name type="common">Rice blast fungus</name>
    <name type="synonym">Magnaporthe oryzae</name>
    <dbReference type="NCBI Taxonomy" id="1143189"/>
    <lineage>
        <taxon>Eukaryota</taxon>
        <taxon>Fungi</taxon>
        <taxon>Dikarya</taxon>
        <taxon>Ascomycota</taxon>
        <taxon>Pezizomycotina</taxon>
        <taxon>Sordariomycetes</taxon>
        <taxon>Sordariomycetidae</taxon>
        <taxon>Magnaporthales</taxon>
        <taxon>Pyriculariaceae</taxon>
        <taxon>Pyricularia</taxon>
    </lineage>
</organism>
<feature type="compositionally biased region" description="Acidic residues" evidence="1">
    <location>
        <begin position="408"/>
        <end position="420"/>
    </location>
</feature>
<feature type="compositionally biased region" description="Acidic residues" evidence="1">
    <location>
        <begin position="321"/>
        <end position="333"/>
    </location>
</feature>
<dbReference type="Pfam" id="PF05841">
    <property type="entry name" value="Apc15p"/>
    <property type="match status" value="1"/>
</dbReference>
<dbReference type="AlphaFoldDB" id="A0AA97PKU5"/>
<feature type="region of interest" description="Disordered" evidence="1">
    <location>
        <begin position="265"/>
        <end position="384"/>
    </location>
</feature>
<accession>A0AA97PKU5</accession>
<dbReference type="InterPro" id="IPR008402">
    <property type="entry name" value="APC_su15/mnd2"/>
</dbReference>